<evidence type="ECO:0000259" key="3">
    <source>
        <dbReference type="Pfam" id="PF13439"/>
    </source>
</evidence>
<organism evidence="4">
    <name type="scientific">Cyanothece sp. (strain PCC 7425 / ATCC 29141)</name>
    <dbReference type="NCBI Taxonomy" id="395961"/>
    <lineage>
        <taxon>Bacteria</taxon>
        <taxon>Bacillati</taxon>
        <taxon>Cyanobacteriota</taxon>
        <taxon>Cyanophyceae</taxon>
        <taxon>Gomontiellales</taxon>
        <taxon>Cyanothecaceae</taxon>
        <taxon>Cyanothece</taxon>
    </lineage>
</organism>
<dbReference type="HOGENOM" id="CLU_021683_0_0_3"/>
<name>B8HT94_CYAP4</name>
<dbReference type="KEGG" id="cyn:Cyan7425_1955"/>
<accession>B8HT94</accession>
<dbReference type="CAZy" id="GT2">
    <property type="family name" value="Glycosyltransferase Family 2"/>
</dbReference>
<dbReference type="InterPro" id="IPR001173">
    <property type="entry name" value="Glyco_trans_2-like"/>
</dbReference>
<dbReference type="Gene3D" id="3.90.550.10">
    <property type="entry name" value="Spore Coat Polysaccharide Biosynthesis Protein SpsA, Chain A"/>
    <property type="match status" value="1"/>
</dbReference>
<dbReference type="eggNOG" id="COG1215">
    <property type="taxonomic scope" value="Bacteria"/>
</dbReference>
<sequence length="768" mass="86290">MKHLIVCPEYPPTPLPPGGIGTHVVHMAQLLAEHGETVHVIAQLWAGASRPLEVKHQGRLVIHRVPSGDKSSKFLTPDRSSVQGSSKVVKALSRSPFPDQCFSWQASLLAEKLVEQEGIDLIEVQDYQAPLYYFQLRRALGLGPQRKPPCFVHLHSTTEFIVRYNGWDLALPNFLTAKRLEDFCIASADAWLCSSQYFATQLEKHYGLFPGSIQVIPTPIGNTPQLERDSDLWRRGRICYLGRLERRKGVLEWIDAAVQVAENYPEAQFEFIGTNCLGMQRVSGSEILWQRIPASLKGRFHFLGNQSRADLLHRLKYARIAVVPSRWENFPNTCLEAMGSGLPVIASSEGGMVEMIQDGQTGWIASTANADDLAIALERALATSPETLAEMGEKAALSIRQICNNSEILQRHLDFRQKLVEQGAEASLCLPGNLPQAKQRLSDQKVRRTAKDKNGEGIAIVVTCLNEGPLLTLCFKHLKQQAHLPKMVIVVDRGSTNQQTLQALNLAEKEGWQVIRSHTSDWVTAKNLAITSFVEAGINCLGLAFLEPKHWLKPDFIASCSLVLQQCPEIGLVSCWSESNSAKENLWVRPCPSFPYQWIWNDVASFSVIRTEALFEINGFRAVMEQGYEDWDFFNAVMVAGWVAVSLPEVLVEERSGYKRLPSSIHTLGRMRREILERFPQLVERDAMEITLFFGSNSECFVQQELFTLQGKMTVAQQLCQASITDSFFILLKIKELLLAVGKRIKFKLGQFMSSIIDKIDFNKSPFR</sequence>
<proteinExistence type="predicted"/>
<dbReference type="CDD" id="cd03801">
    <property type="entry name" value="GT4_PimA-like"/>
    <property type="match status" value="1"/>
</dbReference>
<reference evidence="4" key="1">
    <citation type="submission" date="2009-01" db="EMBL/GenBank/DDBJ databases">
        <title>Complete sequence of chromosome Cyanothece sp. PCC 7425.</title>
        <authorList>
            <consortium name="US DOE Joint Genome Institute"/>
            <person name="Lucas S."/>
            <person name="Copeland A."/>
            <person name="Lapidus A."/>
            <person name="Glavina del Rio T."/>
            <person name="Dalin E."/>
            <person name="Tice H."/>
            <person name="Bruce D."/>
            <person name="Goodwin L."/>
            <person name="Pitluck S."/>
            <person name="Sims D."/>
            <person name="Meineke L."/>
            <person name="Brettin T."/>
            <person name="Detter J.C."/>
            <person name="Han C."/>
            <person name="Larimer F."/>
            <person name="Land M."/>
            <person name="Hauser L."/>
            <person name="Kyrpides N."/>
            <person name="Ovchinnikova G."/>
            <person name="Liberton M."/>
            <person name="Stoeckel J."/>
            <person name="Banerjee A."/>
            <person name="Singh A."/>
            <person name="Page L."/>
            <person name="Sato H."/>
            <person name="Zhao L."/>
            <person name="Sherman L."/>
            <person name="Pakrasi H."/>
            <person name="Richardson P."/>
        </authorList>
    </citation>
    <scope>NUCLEOTIDE SEQUENCE</scope>
    <source>
        <strain evidence="4">PCC 7425</strain>
    </source>
</reference>
<dbReference type="GO" id="GO:0016757">
    <property type="term" value="F:glycosyltransferase activity"/>
    <property type="evidence" value="ECO:0007669"/>
    <property type="project" value="InterPro"/>
</dbReference>
<dbReference type="SUPFAM" id="SSF53756">
    <property type="entry name" value="UDP-Glycosyltransferase/glycogen phosphorylase"/>
    <property type="match status" value="1"/>
</dbReference>
<dbReference type="STRING" id="395961.Cyan7425_1955"/>
<protein>
    <submittedName>
        <fullName evidence="4">Glycosyl transferase group 1</fullName>
    </submittedName>
</protein>
<dbReference type="Pfam" id="PF00534">
    <property type="entry name" value="Glycos_transf_1"/>
    <property type="match status" value="1"/>
</dbReference>
<dbReference type="EMBL" id="CP001344">
    <property type="protein sequence ID" value="ACL44320.1"/>
    <property type="molecule type" value="Genomic_DNA"/>
</dbReference>
<dbReference type="CDD" id="cd00761">
    <property type="entry name" value="Glyco_tranf_GTA_type"/>
    <property type="match status" value="1"/>
</dbReference>
<dbReference type="PANTHER" id="PTHR12526">
    <property type="entry name" value="GLYCOSYLTRANSFERASE"/>
    <property type="match status" value="1"/>
</dbReference>
<dbReference type="OrthoDB" id="9812327at2"/>
<feature type="domain" description="Glycosyltransferase 2-like" evidence="2">
    <location>
        <begin position="460"/>
        <end position="530"/>
    </location>
</feature>
<dbReference type="PANTHER" id="PTHR12526:SF638">
    <property type="entry name" value="SPORE COAT PROTEIN SA"/>
    <property type="match status" value="1"/>
</dbReference>
<dbReference type="InterPro" id="IPR001296">
    <property type="entry name" value="Glyco_trans_1"/>
</dbReference>
<dbReference type="InterPro" id="IPR029044">
    <property type="entry name" value="Nucleotide-diphossugar_trans"/>
</dbReference>
<feature type="domain" description="Glycosyltransferase subfamily 4-like N-terminal" evidence="3">
    <location>
        <begin position="17"/>
        <end position="220"/>
    </location>
</feature>
<gene>
    <name evidence="4" type="ordered locus">Cyan7425_1955</name>
</gene>
<evidence type="ECO:0000313" key="4">
    <source>
        <dbReference type="EMBL" id="ACL44320.1"/>
    </source>
</evidence>
<keyword evidence="4" id="KW-0808">Transferase</keyword>
<dbReference type="AlphaFoldDB" id="B8HT94"/>
<dbReference type="SUPFAM" id="SSF53448">
    <property type="entry name" value="Nucleotide-diphospho-sugar transferases"/>
    <property type="match status" value="1"/>
</dbReference>
<dbReference type="CAZy" id="GT4">
    <property type="family name" value="Glycosyltransferase Family 4"/>
</dbReference>
<dbReference type="Pfam" id="PF13439">
    <property type="entry name" value="Glyco_transf_4"/>
    <property type="match status" value="1"/>
</dbReference>
<evidence type="ECO:0000259" key="1">
    <source>
        <dbReference type="Pfam" id="PF00534"/>
    </source>
</evidence>
<dbReference type="InterPro" id="IPR028098">
    <property type="entry name" value="Glyco_trans_4-like_N"/>
</dbReference>
<feature type="domain" description="Glycosyl transferase family 1" evidence="1">
    <location>
        <begin position="238"/>
        <end position="395"/>
    </location>
</feature>
<dbReference type="Gene3D" id="3.40.50.2000">
    <property type="entry name" value="Glycogen Phosphorylase B"/>
    <property type="match status" value="2"/>
</dbReference>
<dbReference type="Pfam" id="PF00535">
    <property type="entry name" value="Glycos_transf_2"/>
    <property type="match status" value="1"/>
</dbReference>
<dbReference type="eggNOG" id="COG0438">
    <property type="taxonomic scope" value="Bacteria"/>
</dbReference>
<evidence type="ECO:0000259" key="2">
    <source>
        <dbReference type="Pfam" id="PF00535"/>
    </source>
</evidence>